<dbReference type="SUPFAM" id="SSF51182">
    <property type="entry name" value="RmlC-like cupins"/>
    <property type="match status" value="1"/>
</dbReference>
<feature type="binding site" evidence="2">
    <location>
        <position position="73"/>
    </location>
    <ligand>
        <name>Fe cation</name>
        <dbReference type="ChEBI" id="CHEBI:24875"/>
    </ligand>
</feature>
<gene>
    <name evidence="7" type="ORF">FA10DRAFT_273092</name>
</gene>
<evidence type="ECO:0000256" key="4">
    <source>
        <dbReference type="SAM" id="MobiDB-lite"/>
    </source>
</evidence>
<keyword evidence="2" id="KW-0408">Iron</keyword>
<dbReference type="Proteomes" id="UP000245768">
    <property type="component" value="Unassembled WGS sequence"/>
</dbReference>
<protein>
    <recommendedName>
        <fullName evidence="9">Pirin</fullName>
    </recommendedName>
</protein>
<dbReference type="InterPro" id="IPR008778">
    <property type="entry name" value="Pirin_C_dom"/>
</dbReference>
<name>A0A316YF75_9BASI</name>
<dbReference type="OrthoDB" id="198735at2759"/>
<dbReference type="RefSeq" id="XP_025375067.1">
    <property type="nucleotide sequence ID" value="XM_025523155.1"/>
</dbReference>
<feature type="domain" description="Pirin C-terminal" evidence="6">
    <location>
        <begin position="294"/>
        <end position="339"/>
    </location>
</feature>
<evidence type="ECO:0000259" key="5">
    <source>
        <dbReference type="Pfam" id="PF02678"/>
    </source>
</evidence>
<dbReference type="PANTHER" id="PTHR13903:SF8">
    <property type="entry name" value="PIRIN"/>
    <property type="match status" value="1"/>
</dbReference>
<dbReference type="PANTHER" id="PTHR13903">
    <property type="entry name" value="PIRIN-RELATED"/>
    <property type="match status" value="1"/>
</dbReference>
<organism evidence="7 8">
    <name type="scientific">Acaromyces ingoldii</name>
    <dbReference type="NCBI Taxonomy" id="215250"/>
    <lineage>
        <taxon>Eukaryota</taxon>
        <taxon>Fungi</taxon>
        <taxon>Dikarya</taxon>
        <taxon>Basidiomycota</taxon>
        <taxon>Ustilaginomycotina</taxon>
        <taxon>Exobasidiomycetes</taxon>
        <taxon>Exobasidiales</taxon>
        <taxon>Cryptobasidiaceae</taxon>
        <taxon>Acaromyces</taxon>
    </lineage>
</organism>
<dbReference type="GO" id="GO:0046872">
    <property type="term" value="F:metal ion binding"/>
    <property type="evidence" value="ECO:0007669"/>
    <property type="project" value="UniProtKB-KW"/>
</dbReference>
<evidence type="ECO:0000256" key="3">
    <source>
        <dbReference type="RuleBase" id="RU003457"/>
    </source>
</evidence>
<dbReference type="AlphaFoldDB" id="A0A316YF75"/>
<sequence length="354" mass="38322">MATAHVASSKAASSAALVSRSVAKKVLAVETPEGAGAVVRRSIGTPKLRNFSPFLMLDHFKVSEGAGFPDHPHRGMVTVTYMLEGQFNHEDFAGHVGRLGPGDLQWMSAARGIMHAEMPIHRDEAGRKLPDPVGLQLWIDLPAKNKKDPPTYQEYPKEQVPTALPRPDQPEETEGRDWSVKVIAGSSHGVESPVRTPDQGACWYLDVTLKKPGARIFQEIPTGFNSFIYTMGPAPIRVGTPDAPGASNPIEASTAHEAFHTLVLSNMASISDPKTDPASVPQETGVWVEHAGTKEGEEARFVVIAGEPLDQKVVQHGPFVLTTKEEVYQTLLDFQGAKNGFERAAGWKSKIGGR</sequence>
<dbReference type="InParanoid" id="A0A316YF75"/>
<keyword evidence="2" id="KW-0479">Metal-binding</keyword>
<dbReference type="InterPro" id="IPR014710">
    <property type="entry name" value="RmlC-like_jellyroll"/>
</dbReference>
<dbReference type="EMBL" id="KZ819639">
    <property type="protein sequence ID" value="PWN87869.1"/>
    <property type="molecule type" value="Genomic_DNA"/>
</dbReference>
<feature type="region of interest" description="Disordered" evidence="4">
    <location>
        <begin position="144"/>
        <end position="177"/>
    </location>
</feature>
<evidence type="ECO:0008006" key="9">
    <source>
        <dbReference type="Google" id="ProtNLM"/>
    </source>
</evidence>
<comment type="similarity">
    <text evidence="1 3">Belongs to the pirin family.</text>
</comment>
<dbReference type="Pfam" id="PF05726">
    <property type="entry name" value="Pirin_C"/>
    <property type="match status" value="1"/>
</dbReference>
<dbReference type="CDD" id="cd02247">
    <property type="entry name" value="cupin_pirin_C"/>
    <property type="match status" value="1"/>
</dbReference>
<evidence type="ECO:0000313" key="8">
    <source>
        <dbReference type="Proteomes" id="UP000245768"/>
    </source>
</evidence>
<feature type="binding site" evidence="2">
    <location>
        <position position="115"/>
    </location>
    <ligand>
        <name>Fe cation</name>
        <dbReference type="ChEBI" id="CHEBI:24875"/>
    </ligand>
</feature>
<dbReference type="STRING" id="215250.A0A316YF75"/>
<dbReference type="GeneID" id="37045071"/>
<dbReference type="CDD" id="cd02909">
    <property type="entry name" value="cupin_pirin_N"/>
    <property type="match status" value="1"/>
</dbReference>
<evidence type="ECO:0000259" key="6">
    <source>
        <dbReference type="Pfam" id="PF05726"/>
    </source>
</evidence>
<evidence type="ECO:0000256" key="1">
    <source>
        <dbReference type="ARBA" id="ARBA00008416"/>
    </source>
</evidence>
<keyword evidence="8" id="KW-1185">Reference proteome</keyword>
<dbReference type="Gene3D" id="2.60.120.10">
    <property type="entry name" value="Jelly Rolls"/>
    <property type="match status" value="2"/>
</dbReference>
<dbReference type="PIRSF" id="PIRSF006232">
    <property type="entry name" value="Pirin"/>
    <property type="match status" value="1"/>
</dbReference>
<accession>A0A316YF75</accession>
<evidence type="ECO:0000256" key="2">
    <source>
        <dbReference type="PIRSR" id="PIRSR006232-1"/>
    </source>
</evidence>
<evidence type="ECO:0000313" key="7">
    <source>
        <dbReference type="EMBL" id="PWN87869.1"/>
    </source>
</evidence>
<dbReference type="Pfam" id="PF02678">
    <property type="entry name" value="Pirin"/>
    <property type="match status" value="1"/>
</dbReference>
<feature type="domain" description="Pirin N-terminal" evidence="5">
    <location>
        <begin position="39"/>
        <end position="139"/>
    </location>
</feature>
<dbReference type="InterPro" id="IPR011051">
    <property type="entry name" value="RmlC_Cupin_sf"/>
</dbReference>
<dbReference type="InterPro" id="IPR012093">
    <property type="entry name" value="Pirin"/>
</dbReference>
<comment type="cofactor">
    <cofactor evidence="2">
        <name>Fe cation</name>
        <dbReference type="ChEBI" id="CHEBI:24875"/>
    </cofactor>
    <text evidence="2">Binds 1 Fe cation per subunit.</text>
</comment>
<feature type="binding site" evidence="2">
    <location>
        <position position="71"/>
    </location>
    <ligand>
        <name>Fe cation</name>
        <dbReference type="ChEBI" id="CHEBI:24875"/>
    </ligand>
</feature>
<feature type="binding site" evidence="2">
    <location>
        <position position="117"/>
    </location>
    <ligand>
        <name>Fe cation</name>
        <dbReference type="ChEBI" id="CHEBI:24875"/>
    </ligand>
</feature>
<reference evidence="7 8" key="1">
    <citation type="journal article" date="2018" name="Mol. Biol. Evol.">
        <title>Broad Genomic Sampling Reveals a Smut Pathogenic Ancestry of the Fungal Clade Ustilaginomycotina.</title>
        <authorList>
            <person name="Kijpornyongpan T."/>
            <person name="Mondo S.J."/>
            <person name="Barry K."/>
            <person name="Sandor L."/>
            <person name="Lee J."/>
            <person name="Lipzen A."/>
            <person name="Pangilinan J."/>
            <person name="LaButti K."/>
            <person name="Hainaut M."/>
            <person name="Henrissat B."/>
            <person name="Grigoriev I.V."/>
            <person name="Spatafora J.W."/>
            <person name="Aime M.C."/>
        </authorList>
    </citation>
    <scope>NUCLEOTIDE SEQUENCE [LARGE SCALE GENOMIC DNA]</scope>
    <source>
        <strain evidence="7 8">MCA 4198</strain>
    </source>
</reference>
<proteinExistence type="inferred from homology"/>
<dbReference type="InterPro" id="IPR003829">
    <property type="entry name" value="Pirin_N_dom"/>
</dbReference>